<dbReference type="Proteomes" id="UP000582837">
    <property type="component" value="Unassembled WGS sequence"/>
</dbReference>
<dbReference type="PROSITE" id="PS51257">
    <property type="entry name" value="PROKAR_LIPOPROTEIN"/>
    <property type="match status" value="1"/>
</dbReference>
<feature type="signal peptide" evidence="1">
    <location>
        <begin position="1"/>
        <end position="18"/>
    </location>
</feature>
<feature type="domain" description="BIG2" evidence="2">
    <location>
        <begin position="197"/>
        <end position="277"/>
    </location>
</feature>
<feature type="chain" id="PRO_5032460317" description="BIG2 domain-containing protein" evidence="1">
    <location>
        <begin position="19"/>
        <end position="812"/>
    </location>
</feature>
<protein>
    <recommendedName>
        <fullName evidence="2">BIG2 domain-containing protein</fullName>
    </recommendedName>
</protein>
<accession>A0A841H5F5</accession>
<dbReference type="Pfam" id="PF02368">
    <property type="entry name" value="Big_2"/>
    <property type="match status" value="1"/>
</dbReference>
<evidence type="ECO:0000313" key="3">
    <source>
        <dbReference type="EMBL" id="MBB6072989.1"/>
    </source>
</evidence>
<organism evidence="3 4">
    <name type="scientific">Longimicrobium terrae</name>
    <dbReference type="NCBI Taxonomy" id="1639882"/>
    <lineage>
        <taxon>Bacteria</taxon>
        <taxon>Pseudomonadati</taxon>
        <taxon>Gemmatimonadota</taxon>
        <taxon>Longimicrobiia</taxon>
        <taxon>Longimicrobiales</taxon>
        <taxon>Longimicrobiaceae</taxon>
        <taxon>Longimicrobium</taxon>
    </lineage>
</organism>
<evidence type="ECO:0000259" key="2">
    <source>
        <dbReference type="SMART" id="SM00635"/>
    </source>
</evidence>
<gene>
    <name evidence="3" type="ORF">HNQ61_004655</name>
</gene>
<dbReference type="InterPro" id="IPR003343">
    <property type="entry name" value="Big_2"/>
</dbReference>
<keyword evidence="1" id="KW-0732">Signal</keyword>
<dbReference type="RefSeq" id="WP_170040028.1">
    <property type="nucleotide sequence ID" value="NZ_JABDTL010000002.1"/>
</dbReference>
<dbReference type="SMART" id="SM00635">
    <property type="entry name" value="BID_2"/>
    <property type="match status" value="1"/>
</dbReference>
<comment type="caution">
    <text evidence="3">The sequence shown here is derived from an EMBL/GenBank/DDBJ whole genome shotgun (WGS) entry which is preliminary data.</text>
</comment>
<evidence type="ECO:0000256" key="1">
    <source>
        <dbReference type="SAM" id="SignalP"/>
    </source>
</evidence>
<dbReference type="Gene3D" id="2.60.40.1080">
    <property type="match status" value="1"/>
</dbReference>
<dbReference type="InterPro" id="IPR008964">
    <property type="entry name" value="Invasin/intimin_cell_adhesion"/>
</dbReference>
<dbReference type="SUPFAM" id="SSF49373">
    <property type="entry name" value="Invasin/intimin cell-adhesion fragments"/>
    <property type="match status" value="1"/>
</dbReference>
<dbReference type="AlphaFoldDB" id="A0A841H5F5"/>
<sequence>MIRSTRLTCAGLLLAVLAACDSDGGPLTPETRPTTPSTVVALDCKVTVKPTATFGCTPSAPTGAGSAAVIVGNQNTYVKLQASNLSNDEGTGIFSFDATVQNLLMQSLGTTNGTTLDPEAIKVFFHQGPTSTGAGSVSVFNATGSDDFTGENQPYFQYDEVLSQNEVSPAKNWQFQVSGGATGFVFKVYVRAQVQYPEGFITLARSRDTLVASDTVKVSATVYNVVNNPEANQSVTWSSSNTGVATVDASGVITAVAPGSTLISAVSGSRTASIPVAVCYNLAVGEVVSTTMPGASNLCIAGGGAGAEFTYMPVNLATSGALSLTVTATGTGAVTGPPSPSLLPGGLPRLNATSDAALQQNEDLHISMMERDLRDVSTVMRKPSSLVRRGARTGGARRNITIGVPTVGDIMNLNTVSGCSGTRGDRAGMVRSVGQHIIIVSDTSNPAGGFTTAQYDSIAMEFDTLVYATDSVAFGAPADLDENGRVIAFYTRAVNELSPPASSSVVAGYFSARDLYSSAPGSCTLSNEGEMFYMLVPDPTGVVNSNVRTVSYVRGGTVGTIAHELQHLTNASRRMYVNDGFTQYESVWLNEGLSHIAEELMFYRASGMSPRQNVAAGTNAVSGIQLNSKRVAAYNTYASANFGRLRTWMQRPDTSGAFKGNDVLATRGAVWAFLRYAADRKNASDATLWYDLSNSQQAGLTNLATVLGVSPQEWVRDFDAAMYTDDAVTGVSPIYTIPSWNFRSMHQILYGSYSLQVRALTSGVPLTVNHSAGGGTTYQRFSVGASKFGKVTALSGGVAPTTPFALSIVRTK</sequence>
<reference evidence="3 4" key="1">
    <citation type="submission" date="2020-08" db="EMBL/GenBank/DDBJ databases">
        <title>Genomic Encyclopedia of Type Strains, Phase IV (KMG-IV): sequencing the most valuable type-strain genomes for metagenomic binning, comparative biology and taxonomic classification.</title>
        <authorList>
            <person name="Goeker M."/>
        </authorList>
    </citation>
    <scope>NUCLEOTIDE SEQUENCE [LARGE SCALE GENOMIC DNA]</scope>
    <source>
        <strain evidence="3 4">DSM 29007</strain>
    </source>
</reference>
<evidence type="ECO:0000313" key="4">
    <source>
        <dbReference type="Proteomes" id="UP000582837"/>
    </source>
</evidence>
<dbReference type="EMBL" id="JACHIA010000020">
    <property type="protein sequence ID" value="MBB6072989.1"/>
    <property type="molecule type" value="Genomic_DNA"/>
</dbReference>
<name>A0A841H5F5_9BACT</name>
<keyword evidence="4" id="KW-1185">Reference proteome</keyword>
<proteinExistence type="predicted"/>